<feature type="non-terminal residue" evidence="1">
    <location>
        <position position="36"/>
    </location>
</feature>
<dbReference type="AlphaFoldDB" id="A0A0F9A7S9"/>
<sequence length="36" mass="4075">MPPASKDINPLVDTQITHFNLYYLCSKETIHGEGIK</sequence>
<reference evidence="1" key="1">
    <citation type="journal article" date="2015" name="Nature">
        <title>Complex archaea that bridge the gap between prokaryotes and eukaryotes.</title>
        <authorList>
            <person name="Spang A."/>
            <person name="Saw J.H."/>
            <person name="Jorgensen S.L."/>
            <person name="Zaremba-Niedzwiedzka K."/>
            <person name="Martijn J."/>
            <person name="Lind A.E."/>
            <person name="van Eijk R."/>
            <person name="Schleper C."/>
            <person name="Guy L."/>
            <person name="Ettema T.J."/>
        </authorList>
    </citation>
    <scope>NUCLEOTIDE SEQUENCE</scope>
</reference>
<organism evidence="1">
    <name type="scientific">marine sediment metagenome</name>
    <dbReference type="NCBI Taxonomy" id="412755"/>
    <lineage>
        <taxon>unclassified sequences</taxon>
        <taxon>metagenomes</taxon>
        <taxon>ecological metagenomes</taxon>
    </lineage>
</organism>
<dbReference type="EMBL" id="LAZR01056232">
    <property type="protein sequence ID" value="KKK74614.1"/>
    <property type="molecule type" value="Genomic_DNA"/>
</dbReference>
<gene>
    <name evidence="1" type="ORF">LCGC14_2881980</name>
</gene>
<accession>A0A0F9A7S9</accession>
<protein>
    <submittedName>
        <fullName evidence="1">Uncharacterized protein</fullName>
    </submittedName>
</protein>
<evidence type="ECO:0000313" key="1">
    <source>
        <dbReference type="EMBL" id="KKK74614.1"/>
    </source>
</evidence>
<comment type="caution">
    <text evidence="1">The sequence shown here is derived from an EMBL/GenBank/DDBJ whole genome shotgun (WGS) entry which is preliminary data.</text>
</comment>
<proteinExistence type="predicted"/>
<name>A0A0F9A7S9_9ZZZZ</name>